<dbReference type="Gene3D" id="1.25.40.570">
    <property type="match status" value="1"/>
</dbReference>
<evidence type="ECO:0000313" key="3">
    <source>
        <dbReference type="EMBL" id="KAL3807907.1"/>
    </source>
</evidence>
<gene>
    <name evidence="3" type="ORF">ACHAXA_000346</name>
</gene>
<dbReference type="SMART" id="SM00088">
    <property type="entry name" value="PINT"/>
    <property type="match status" value="1"/>
</dbReference>
<feature type="region of interest" description="Disordered" evidence="1">
    <location>
        <begin position="551"/>
        <end position="579"/>
    </location>
</feature>
<evidence type="ECO:0000256" key="1">
    <source>
        <dbReference type="SAM" id="MobiDB-lite"/>
    </source>
</evidence>
<dbReference type="Proteomes" id="UP001530377">
    <property type="component" value="Unassembled WGS sequence"/>
</dbReference>
<feature type="compositionally biased region" description="Acidic residues" evidence="1">
    <location>
        <begin position="1"/>
        <end position="20"/>
    </location>
</feature>
<reference evidence="3 4" key="1">
    <citation type="submission" date="2024-10" db="EMBL/GenBank/DDBJ databases">
        <title>Updated reference genomes for cyclostephanoid diatoms.</title>
        <authorList>
            <person name="Roberts W.R."/>
            <person name="Alverson A.J."/>
        </authorList>
    </citation>
    <scope>NUCLEOTIDE SEQUENCE [LARGE SCALE GENOMIC DNA]</scope>
    <source>
        <strain evidence="3 4">AJA228-03</strain>
    </source>
</reference>
<dbReference type="SUPFAM" id="SSF46785">
    <property type="entry name" value="Winged helix' DNA-binding domain"/>
    <property type="match status" value="1"/>
</dbReference>
<dbReference type="InterPro" id="IPR000717">
    <property type="entry name" value="PCI_dom"/>
</dbReference>
<comment type="caution">
    <text evidence="3">The sequence shown here is derived from an EMBL/GenBank/DDBJ whole genome shotgun (WGS) entry which is preliminary data.</text>
</comment>
<feature type="domain" description="PCI" evidence="2">
    <location>
        <begin position="379"/>
        <end position="549"/>
    </location>
</feature>
<protein>
    <recommendedName>
        <fullName evidence="2">PCI domain-containing protein</fullName>
    </recommendedName>
</protein>
<dbReference type="EMBL" id="JALLPB020000568">
    <property type="protein sequence ID" value="KAL3807907.1"/>
    <property type="molecule type" value="Genomic_DNA"/>
</dbReference>
<evidence type="ECO:0000313" key="4">
    <source>
        <dbReference type="Proteomes" id="UP001530377"/>
    </source>
</evidence>
<keyword evidence="4" id="KW-1185">Reference proteome</keyword>
<sequence>MSDSEDYEYEYDESDQEAMDDGGGGVGDDDADDGGGADDDEDQSFEYTDDEGDGGGGDDDDDGEGGGEDGEIALENSYYNAKGERDAGDIDEARTTFESVIRLEVDRNRRAAGVDDNAMDVEEEDGAACGTTTTRLTPLKHHGPWSYKAIKQLVKLNLRSMDGNAIIRDYIRMLRVSSSPDAGISPNAMEKGVNGMLERVSNLITSQTSSTTAGGGGESGGDPRAFAREVYDLTLEAFHPVKGICPNERLWFKTNLKFGQLLYEMNETTRLQGVIRDLLVSSGQAADVPGEEGGGGAGGTTAIFRPHNAIVNDAGGGKGCSGGTHAMEIAALQIQLYSRLKDTKRLRAAYQRAISVRGGIPHPRTLALIQELGGKMHMSQRNFDVASQSFFQAFKSYDEAGDRSRLRCLKYLVMASMLHASSINPFDSHEARAHRDDPEIVAMTNLVQAFHNDDIRVFERILNKNEGRIMDDEFVREHVADLLRTIRTQVILRNIGPYTRIRLSRIAGDLNDIPIEDVEGLLVSLILDGKLDGHIDQVGGILVKKSQKEAANAGSGGSGGSGGERDATNNSGRGGNTSIESRNLASIMQLTAALEHLTTVVSKVGNKGTSFSQQMM</sequence>
<dbReference type="InterPro" id="IPR036390">
    <property type="entry name" value="WH_DNA-bd_sf"/>
</dbReference>
<dbReference type="PROSITE" id="PS50250">
    <property type="entry name" value="PCI"/>
    <property type="match status" value="1"/>
</dbReference>
<dbReference type="SMART" id="SM00753">
    <property type="entry name" value="PAM"/>
    <property type="match status" value="1"/>
</dbReference>
<organism evidence="3 4">
    <name type="scientific">Cyclostephanos tholiformis</name>
    <dbReference type="NCBI Taxonomy" id="382380"/>
    <lineage>
        <taxon>Eukaryota</taxon>
        <taxon>Sar</taxon>
        <taxon>Stramenopiles</taxon>
        <taxon>Ochrophyta</taxon>
        <taxon>Bacillariophyta</taxon>
        <taxon>Coscinodiscophyceae</taxon>
        <taxon>Thalassiosirophycidae</taxon>
        <taxon>Stephanodiscales</taxon>
        <taxon>Stephanodiscaceae</taxon>
        <taxon>Cyclostephanos</taxon>
    </lineage>
</organism>
<proteinExistence type="predicted"/>
<name>A0ABD3R6C9_9STRA</name>
<feature type="compositionally biased region" description="Polar residues" evidence="1">
    <location>
        <begin position="568"/>
        <end position="579"/>
    </location>
</feature>
<feature type="compositionally biased region" description="Acidic residues" evidence="1">
    <location>
        <begin position="27"/>
        <end position="71"/>
    </location>
</feature>
<feature type="region of interest" description="Disordered" evidence="1">
    <location>
        <begin position="1"/>
        <end position="71"/>
    </location>
</feature>
<dbReference type="AlphaFoldDB" id="A0ABD3R6C9"/>
<dbReference type="InterPro" id="IPR050871">
    <property type="entry name" value="26S_Proteasome/COP9_Components"/>
</dbReference>
<accession>A0ABD3R6C9</accession>
<dbReference type="Pfam" id="PF01399">
    <property type="entry name" value="PCI"/>
    <property type="match status" value="1"/>
</dbReference>
<evidence type="ECO:0000259" key="2">
    <source>
        <dbReference type="PROSITE" id="PS50250"/>
    </source>
</evidence>
<dbReference type="PANTHER" id="PTHR10678">
    <property type="entry name" value="26S PROTEASOME NON-ATPASE REGULATORY SUBUNIT 11/COP9 SIGNALOSOME COMPLEX SUBUNIT 2"/>
    <property type="match status" value="1"/>
</dbReference>